<dbReference type="PROSITE" id="PS50234">
    <property type="entry name" value="VWFA"/>
    <property type="match status" value="1"/>
</dbReference>
<feature type="signal peptide" evidence="2">
    <location>
        <begin position="1"/>
        <end position="21"/>
    </location>
</feature>
<dbReference type="InterPro" id="IPR036465">
    <property type="entry name" value="vWFA_dom_sf"/>
</dbReference>
<proteinExistence type="predicted"/>
<dbReference type="RefSeq" id="WP_094253846.1">
    <property type="nucleotide sequence ID" value="NZ_JBHLXL010000005.1"/>
</dbReference>
<gene>
    <name evidence="4" type="ORF">CGZ90_17570</name>
</gene>
<protein>
    <recommendedName>
        <fullName evidence="3">VWFA domain-containing protein</fullName>
    </recommendedName>
</protein>
<feature type="chain" id="PRO_5039420119" description="VWFA domain-containing protein" evidence="2">
    <location>
        <begin position="22"/>
        <end position="334"/>
    </location>
</feature>
<keyword evidence="2" id="KW-0732">Signal</keyword>
<keyword evidence="5" id="KW-1185">Reference proteome</keyword>
<dbReference type="Pfam" id="PF00092">
    <property type="entry name" value="VWA"/>
    <property type="match status" value="1"/>
</dbReference>
<sequence length="334" mass="36517">MKRLRVGAVLILLMVFLAACSSEKPETKAEAEKKEPKKETIAQAPDEPKEMVEQGPGEHYDEVKDLEGDALESELQKLTKDFPKKLSADEAFNRIVAGFSYDYRPAFKKVEDFDITFEEVEAYEKYKEEGGEDKKEGPLNVAILLDASGSMAAKAGGTDKMTAAKEALKKFAGSMPKDANVMLRVYGHKGSNDDKDKKLSCSSTEMMYPLGKYDAAAFEKSLAAFKPTGWTPLAASIAAAEKDLQGKEGNNVVYIVSDGIETCDGNPVEAAKKLHESNIQAEVNIIGFDVDNEGQQQLKAVAEAGGGKFESVSSQKELFDEVESNCRKRCMTHV</sequence>
<evidence type="ECO:0000256" key="2">
    <source>
        <dbReference type="SAM" id="SignalP"/>
    </source>
</evidence>
<feature type="region of interest" description="Disordered" evidence="1">
    <location>
        <begin position="23"/>
        <end position="58"/>
    </location>
</feature>
<reference evidence="4 5" key="1">
    <citation type="submission" date="2017-07" db="EMBL/GenBank/DDBJ databases">
        <title>Fictibacillus sp. nov. GDSW-R2A3 Genome sequencing and assembly.</title>
        <authorList>
            <person name="Mayilraj S."/>
        </authorList>
    </citation>
    <scope>NUCLEOTIDE SEQUENCE [LARGE SCALE GENOMIC DNA]</scope>
    <source>
        <strain evidence="4 5">GDSW-R2A3</strain>
    </source>
</reference>
<comment type="caution">
    <text evidence="4">The sequence shown here is derived from an EMBL/GenBank/DDBJ whole genome shotgun (WGS) entry which is preliminary data.</text>
</comment>
<dbReference type="OrthoDB" id="9783818at2"/>
<dbReference type="Gene3D" id="3.40.50.410">
    <property type="entry name" value="von Willebrand factor, type A domain"/>
    <property type="match status" value="1"/>
</dbReference>
<dbReference type="SMART" id="SM00327">
    <property type="entry name" value="VWA"/>
    <property type="match status" value="1"/>
</dbReference>
<dbReference type="PROSITE" id="PS51257">
    <property type="entry name" value="PROKAR_LIPOPROTEIN"/>
    <property type="match status" value="1"/>
</dbReference>
<accession>A0A235F596</accession>
<dbReference type="EMBL" id="NOII01000013">
    <property type="protein sequence ID" value="OYD56364.1"/>
    <property type="molecule type" value="Genomic_DNA"/>
</dbReference>
<evidence type="ECO:0000313" key="4">
    <source>
        <dbReference type="EMBL" id="OYD56364.1"/>
    </source>
</evidence>
<dbReference type="AlphaFoldDB" id="A0A235F596"/>
<feature type="domain" description="VWFA" evidence="3">
    <location>
        <begin position="140"/>
        <end position="334"/>
    </location>
</feature>
<dbReference type="InterPro" id="IPR002035">
    <property type="entry name" value="VWF_A"/>
</dbReference>
<dbReference type="Proteomes" id="UP000215059">
    <property type="component" value="Unassembled WGS sequence"/>
</dbReference>
<dbReference type="SUPFAM" id="SSF53300">
    <property type="entry name" value="vWA-like"/>
    <property type="match status" value="1"/>
</dbReference>
<evidence type="ECO:0000259" key="3">
    <source>
        <dbReference type="PROSITE" id="PS50234"/>
    </source>
</evidence>
<name>A0A235F596_9BACL</name>
<evidence type="ECO:0000256" key="1">
    <source>
        <dbReference type="SAM" id="MobiDB-lite"/>
    </source>
</evidence>
<organism evidence="4 5">
    <name type="scientific">Fictibacillus aquaticus</name>
    <dbReference type="NCBI Taxonomy" id="2021314"/>
    <lineage>
        <taxon>Bacteria</taxon>
        <taxon>Bacillati</taxon>
        <taxon>Bacillota</taxon>
        <taxon>Bacilli</taxon>
        <taxon>Bacillales</taxon>
        <taxon>Fictibacillaceae</taxon>
        <taxon>Fictibacillus</taxon>
    </lineage>
</organism>
<evidence type="ECO:0000313" key="5">
    <source>
        <dbReference type="Proteomes" id="UP000215059"/>
    </source>
</evidence>